<accession>A0A9D2M6G1</accession>
<sequence>MPSGTPLPDAAALEQAVQQYQAELLRYASGILGNRADAEDALNPTFATAAAALSAGWPYCLMQTPLIRKEVPDEIRSSR</sequence>
<protein>
    <submittedName>
        <fullName evidence="1">Uncharacterized protein</fullName>
    </submittedName>
</protein>
<name>A0A9D2M6G1_9FIRM</name>
<dbReference type="GO" id="GO:0003700">
    <property type="term" value="F:DNA-binding transcription factor activity"/>
    <property type="evidence" value="ECO:0007669"/>
    <property type="project" value="InterPro"/>
</dbReference>
<dbReference type="Gene3D" id="1.10.1740.10">
    <property type="match status" value="1"/>
</dbReference>
<evidence type="ECO:0000313" key="1">
    <source>
        <dbReference type="EMBL" id="HJB41743.1"/>
    </source>
</evidence>
<dbReference type="AlphaFoldDB" id="A0A9D2M6G1"/>
<evidence type="ECO:0000313" key="2">
    <source>
        <dbReference type="Proteomes" id="UP000886803"/>
    </source>
</evidence>
<proteinExistence type="predicted"/>
<gene>
    <name evidence="1" type="ORF">H9945_04520</name>
</gene>
<organism evidence="1 2">
    <name type="scientific">Candidatus Gemmiger avicola</name>
    <dbReference type="NCBI Taxonomy" id="2838605"/>
    <lineage>
        <taxon>Bacteria</taxon>
        <taxon>Bacillati</taxon>
        <taxon>Bacillota</taxon>
        <taxon>Clostridia</taxon>
        <taxon>Eubacteriales</taxon>
        <taxon>Gemmiger</taxon>
    </lineage>
</organism>
<dbReference type="GO" id="GO:0006352">
    <property type="term" value="P:DNA-templated transcription initiation"/>
    <property type="evidence" value="ECO:0007669"/>
    <property type="project" value="InterPro"/>
</dbReference>
<dbReference type="InterPro" id="IPR013325">
    <property type="entry name" value="RNA_pol_sigma_r2"/>
</dbReference>
<reference evidence="1" key="1">
    <citation type="journal article" date="2021" name="PeerJ">
        <title>Extensive microbial diversity within the chicken gut microbiome revealed by metagenomics and culture.</title>
        <authorList>
            <person name="Gilroy R."/>
            <person name="Ravi A."/>
            <person name="Getino M."/>
            <person name="Pursley I."/>
            <person name="Horton D.L."/>
            <person name="Alikhan N.F."/>
            <person name="Baker D."/>
            <person name="Gharbi K."/>
            <person name="Hall N."/>
            <person name="Watson M."/>
            <person name="Adriaenssens E.M."/>
            <person name="Foster-Nyarko E."/>
            <person name="Jarju S."/>
            <person name="Secka A."/>
            <person name="Antonio M."/>
            <person name="Oren A."/>
            <person name="Chaudhuri R.R."/>
            <person name="La Ragione R."/>
            <person name="Hildebrand F."/>
            <person name="Pallen M.J."/>
        </authorList>
    </citation>
    <scope>NUCLEOTIDE SEQUENCE</scope>
    <source>
        <strain evidence="1">ChiBcec8-13705</strain>
    </source>
</reference>
<dbReference type="EMBL" id="DWYG01000066">
    <property type="protein sequence ID" value="HJB41743.1"/>
    <property type="molecule type" value="Genomic_DNA"/>
</dbReference>
<dbReference type="SUPFAM" id="SSF88946">
    <property type="entry name" value="Sigma2 domain of RNA polymerase sigma factors"/>
    <property type="match status" value="1"/>
</dbReference>
<reference evidence="1" key="2">
    <citation type="submission" date="2021-04" db="EMBL/GenBank/DDBJ databases">
        <authorList>
            <person name="Gilroy R."/>
        </authorList>
    </citation>
    <scope>NUCLEOTIDE SEQUENCE</scope>
    <source>
        <strain evidence="1">ChiBcec8-13705</strain>
    </source>
</reference>
<dbReference type="Proteomes" id="UP000886803">
    <property type="component" value="Unassembled WGS sequence"/>
</dbReference>
<comment type="caution">
    <text evidence="1">The sequence shown here is derived from an EMBL/GenBank/DDBJ whole genome shotgun (WGS) entry which is preliminary data.</text>
</comment>